<feature type="transmembrane region" description="Helical" evidence="6">
    <location>
        <begin position="64"/>
        <end position="85"/>
    </location>
</feature>
<feature type="transmembrane region" description="Helical" evidence="6">
    <location>
        <begin position="105"/>
        <end position="133"/>
    </location>
</feature>
<dbReference type="GO" id="GO:0031966">
    <property type="term" value="C:mitochondrial membrane"/>
    <property type="evidence" value="ECO:0007669"/>
    <property type="project" value="UniProtKB-SubCell"/>
</dbReference>
<comment type="subcellular location">
    <subcellularLocation>
        <location evidence="1">Mitochondrion membrane</location>
        <topology evidence="1">Multi-pass membrane protein</topology>
    </subcellularLocation>
</comment>
<evidence type="ECO:0000256" key="5">
    <source>
        <dbReference type="ARBA" id="ARBA00023136"/>
    </source>
</evidence>
<keyword evidence="5 6" id="KW-0472">Membrane</keyword>
<reference evidence="7" key="2">
    <citation type="submission" date="2025-08" db="UniProtKB">
        <authorList>
            <consortium name="Ensembl"/>
        </authorList>
    </citation>
    <scope>IDENTIFICATION</scope>
</reference>
<evidence type="ECO:0000256" key="2">
    <source>
        <dbReference type="ARBA" id="ARBA00022692"/>
    </source>
</evidence>
<dbReference type="InterPro" id="IPR009801">
    <property type="entry name" value="TMEM126"/>
</dbReference>
<dbReference type="InParanoid" id="A0A3P8VQ01"/>
<name>A0A3P8VQ01_CYNSE</name>
<dbReference type="Pfam" id="PF07114">
    <property type="entry name" value="TMEM126"/>
    <property type="match status" value="1"/>
</dbReference>
<accession>A0A3P8VQ01</accession>
<dbReference type="PANTHER" id="PTHR16296:SF2">
    <property type="entry name" value="TRANSMEMBRANE PROTEIN 126A"/>
    <property type="match status" value="1"/>
</dbReference>
<evidence type="ECO:0000256" key="1">
    <source>
        <dbReference type="ARBA" id="ARBA00004225"/>
    </source>
</evidence>
<keyword evidence="8" id="KW-1185">Reference proteome</keyword>
<dbReference type="GeneTree" id="ENSGT00520000055616"/>
<dbReference type="STRING" id="244447.ENSCSEP00000017313"/>
<protein>
    <submittedName>
        <fullName evidence="7">Transmembrane protein 126A</fullName>
    </submittedName>
</protein>
<evidence type="ECO:0000313" key="8">
    <source>
        <dbReference type="Proteomes" id="UP000265120"/>
    </source>
</evidence>
<proteinExistence type="predicted"/>
<dbReference type="PANTHER" id="PTHR16296">
    <property type="entry name" value="UNCHARACTERIZED HYPOTHALAMUS PROTEIN HT007"/>
    <property type="match status" value="1"/>
</dbReference>
<evidence type="ECO:0000313" key="7">
    <source>
        <dbReference type="Ensembl" id="ENSCSEP00000017313.1"/>
    </source>
</evidence>
<reference evidence="7" key="3">
    <citation type="submission" date="2025-09" db="UniProtKB">
        <authorList>
            <consortium name="Ensembl"/>
        </authorList>
    </citation>
    <scope>IDENTIFICATION</scope>
</reference>
<dbReference type="FunCoup" id="A0A3P8VQ01">
    <property type="interactions" value="1593"/>
</dbReference>
<keyword evidence="4" id="KW-0496">Mitochondrion</keyword>
<dbReference type="Ensembl" id="ENSCSET00000017527.1">
    <property type="protein sequence ID" value="ENSCSEP00000017313.1"/>
    <property type="gene ID" value="ENSCSEG00000011102.1"/>
</dbReference>
<evidence type="ECO:0000256" key="3">
    <source>
        <dbReference type="ARBA" id="ARBA00022989"/>
    </source>
</evidence>
<evidence type="ECO:0000256" key="6">
    <source>
        <dbReference type="SAM" id="Phobius"/>
    </source>
</evidence>
<dbReference type="OMA" id="GDLHCET"/>
<reference evidence="7 8" key="1">
    <citation type="journal article" date="2014" name="Nat. Genet.">
        <title>Whole-genome sequence of a flatfish provides insights into ZW sex chromosome evolution and adaptation to a benthic lifestyle.</title>
        <authorList>
            <person name="Chen S."/>
            <person name="Zhang G."/>
            <person name="Shao C."/>
            <person name="Huang Q."/>
            <person name="Liu G."/>
            <person name="Zhang P."/>
            <person name="Song W."/>
            <person name="An N."/>
            <person name="Chalopin D."/>
            <person name="Volff J.N."/>
            <person name="Hong Y."/>
            <person name="Li Q."/>
            <person name="Sha Z."/>
            <person name="Zhou H."/>
            <person name="Xie M."/>
            <person name="Yu Q."/>
            <person name="Liu Y."/>
            <person name="Xiang H."/>
            <person name="Wang N."/>
            <person name="Wu K."/>
            <person name="Yang C."/>
            <person name="Zhou Q."/>
            <person name="Liao X."/>
            <person name="Yang L."/>
            <person name="Hu Q."/>
            <person name="Zhang J."/>
            <person name="Meng L."/>
            <person name="Jin L."/>
            <person name="Tian Y."/>
            <person name="Lian J."/>
            <person name="Yang J."/>
            <person name="Miao G."/>
            <person name="Liu S."/>
            <person name="Liang Z."/>
            <person name="Yan F."/>
            <person name="Li Y."/>
            <person name="Sun B."/>
            <person name="Zhang H."/>
            <person name="Zhang J."/>
            <person name="Zhu Y."/>
            <person name="Du M."/>
            <person name="Zhao Y."/>
            <person name="Schartl M."/>
            <person name="Tang Q."/>
            <person name="Wang J."/>
        </authorList>
    </citation>
    <scope>NUCLEOTIDE SEQUENCE</scope>
</reference>
<evidence type="ECO:0000256" key="4">
    <source>
        <dbReference type="ARBA" id="ARBA00023128"/>
    </source>
</evidence>
<dbReference type="GO" id="GO:0032981">
    <property type="term" value="P:mitochondrial respiratory chain complex I assembly"/>
    <property type="evidence" value="ECO:0007669"/>
    <property type="project" value="TreeGrafter"/>
</dbReference>
<sequence>MSLKRGLTREVISEMLMKNYERLPDSDKNFFKYGPLYLSGNASLTGLIANSLCRRALKVTQGAFTSSLPMCVLPFLSTVSLYYAAVSNPLLSGDLDCGTCAQIRGALVGLISAGLYPIILAIPVNLGLAARYSTITMPAKDAQLRFAMALSRPIMRKMMAVLLLHTVFGTYLGTKNFKTYTKLAEITFRPNEEELGE</sequence>
<dbReference type="AlphaFoldDB" id="A0A3P8VQ01"/>
<keyword evidence="2 6" id="KW-0812">Transmembrane</keyword>
<dbReference type="Proteomes" id="UP000265120">
    <property type="component" value="Chromosome 15"/>
</dbReference>
<keyword evidence="3 6" id="KW-1133">Transmembrane helix</keyword>
<organism evidence="7 8">
    <name type="scientific">Cynoglossus semilaevis</name>
    <name type="common">Tongue sole</name>
    <dbReference type="NCBI Taxonomy" id="244447"/>
    <lineage>
        <taxon>Eukaryota</taxon>
        <taxon>Metazoa</taxon>
        <taxon>Chordata</taxon>
        <taxon>Craniata</taxon>
        <taxon>Vertebrata</taxon>
        <taxon>Euteleostomi</taxon>
        <taxon>Actinopterygii</taxon>
        <taxon>Neopterygii</taxon>
        <taxon>Teleostei</taxon>
        <taxon>Neoteleostei</taxon>
        <taxon>Acanthomorphata</taxon>
        <taxon>Carangaria</taxon>
        <taxon>Pleuronectiformes</taxon>
        <taxon>Pleuronectoidei</taxon>
        <taxon>Cynoglossidae</taxon>
        <taxon>Cynoglossinae</taxon>
        <taxon>Cynoglossus</taxon>
    </lineage>
</organism>